<keyword evidence="1" id="KW-1133">Transmembrane helix</keyword>
<dbReference type="Pfam" id="PF09604">
    <property type="entry name" value="Potass_KdpF"/>
    <property type="match status" value="1"/>
</dbReference>
<dbReference type="EMBL" id="QGTJ01000009">
    <property type="protein sequence ID" value="PWV59869.1"/>
    <property type="molecule type" value="Genomic_DNA"/>
</dbReference>
<dbReference type="GO" id="GO:0005886">
    <property type="term" value="C:plasma membrane"/>
    <property type="evidence" value="ECO:0007669"/>
    <property type="project" value="InterPro"/>
</dbReference>
<protein>
    <submittedName>
        <fullName evidence="2">K+-transporting ATPase KdpF subunit</fullName>
    </submittedName>
</protein>
<evidence type="ECO:0000313" key="3">
    <source>
        <dbReference type="Proteomes" id="UP000246569"/>
    </source>
</evidence>
<dbReference type="NCBIfam" id="TIGR02115">
    <property type="entry name" value="potass_kdpF"/>
    <property type="match status" value="1"/>
</dbReference>
<evidence type="ECO:0000313" key="2">
    <source>
        <dbReference type="EMBL" id="PWV59869.1"/>
    </source>
</evidence>
<feature type="transmembrane region" description="Helical" evidence="1">
    <location>
        <begin position="6"/>
        <end position="25"/>
    </location>
</feature>
<keyword evidence="1" id="KW-0812">Transmembrane</keyword>
<accession>A0A317MT43</accession>
<comment type="caution">
    <text evidence="2">The sequence shown here is derived from an EMBL/GenBank/DDBJ whole genome shotgun (WGS) entry which is preliminary data.</text>
</comment>
<dbReference type="GO" id="GO:0008556">
    <property type="term" value="F:P-type potassium transmembrane transporter activity"/>
    <property type="evidence" value="ECO:0007669"/>
    <property type="project" value="InterPro"/>
</dbReference>
<evidence type="ECO:0000256" key="1">
    <source>
        <dbReference type="SAM" id="Phobius"/>
    </source>
</evidence>
<keyword evidence="1" id="KW-0472">Membrane</keyword>
<dbReference type="RefSeq" id="WP_110019472.1">
    <property type="nucleotide sequence ID" value="NZ_QGTJ01000009.1"/>
</dbReference>
<reference evidence="2 3" key="1">
    <citation type="submission" date="2018-05" db="EMBL/GenBank/DDBJ databases">
        <title>Genomic Encyclopedia of Type Strains, Phase IV (KMG-IV): sequencing the most valuable type-strain genomes for metagenomic binning, comparative biology and taxonomic classification.</title>
        <authorList>
            <person name="Goeker M."/>
        </authorList>
    </citation>
    <scope>NUCLEOTIDE SEQUENCE [LARGE SCALE GENOMIC DNA]</scope>
    <source>
        <strain evidence="2 3">DSM 23606</strain>
    </source>
</reference>
<dbReference type="Proteomes" id="UP000246569">
    <property type="component" value="Unassembled WGS sequence"/>
</dbReference>
<keyword evidence="3" id="KW-1185">Reference proteome</keyword>
<organism evidence="2 3">
    <name type="scientific">Plasticicumulans acidivorans</name>
    <dbReference type="NCBI Taxonomy" id="886464"/>
    <lineage>
        <taxon>Bacteria</taxon>
        <taxon>Pseudomonadati</taxon>
        <taxon>Pseudomonadota</taxon>
        <taxon>Gammaproteobacteria</taxon>
        <taxon>Candidatus Competibacteraceae</taxon>
        <taxon>Plasticicumulans</taxon>
    </lineage>
</organism>
<dbReference type="AlphaFoldDB" id="A0A317MT43"/>
<gene>
    <name evidence="2" type="ORF">C7443_109122</name>
</gene>
<proteinExistence type="predicted"/>
<sequence>MATLHLVAGFTAVALALYLCAALLWPEQF</sequence>
<name>A0A317MT43_9GAMM</name>
<dbReference type="InterPro" id="IPR011726">
    <property type="entry name" value="KdpF"/>
</dbReference>